<dbReference type="HOGENOM" id="CLU_3403635_0_0_6"/>
<proteinExistence type="predicted"/>
<organism evidence="1 2">
    <name type="scientific">Ferrimonas balearica (strain DSM 9799 / CCM 4581 / KCTC 23876 / PAT)</name>
    <dbReference type="NCBI Taxonomy" id="550540"/>
    <lineage>
        <taxon>Bacteria</taxon>
        <taxon>Pseudomonadati</taxon>
        <taxon>Pseudomonadota</taxon>
        <taxon>Gammaproteobacteria</taxon>
        <taxon>Alteromonadales</taxon>
        <taxon>Ferrimonadaceae</taxon>
        <taxon>Ferrimonas</taxon>
    </lineage>
</organism>
<dbReference type="EMBL" id="CP002209">
    <property type="protein sequence ID" value="ADN77299.1"/>
    <property type="molecule type" value="Genomic_DNA"/>
</dbReference>
<sequence>MWIHLTISLSGMAIPRYAPGQSDSTKLVFP</sequence>
<dbReference type="Proteomes" id="UP000006683">
    <property type="component" value="Chromosome"/>
</dbReference>
<dbReference type="AlphaFoldDB" id="E1SUJ2"/>
<keyword evidence="2" id="KW-1185">Reference proteome</keyword>
<dbReference type="STRING" id="550540.Fbal_3100"/>
<gene>
    <name evidence="1" type="ordered locus">Fbal_3100</name>
</gene>
<protein>
    <submittedName>
        <fullName evidence="1">Uncharacterized protein</fullName>
    </submittedName>
</protein>
<evidence type="ECO:0000313" key="2">
    <source>
        <dbReference type="Proteomes" id="UP000006683"/>
    </source>
</evidence>
<accession>E1SUJ2</accession>
<name>E1SUJ2_FERBD</name>
<evidence type="ECO:0000313" key="1">
    <source>
        <dbReference type="EMBL" id="ADN77299.1"/>
    </source>
</evidence>
<reference evidence="1 2" key="1">
    <citation type="journal article" date="2010" name="Stand. Genomic Sci.">
        <title>Complete genome sequence of Ferrimonas balearica type strain (PAT).</title>
        <authorList>
            <person name="Nolan M."/>
            <person name="Sikorski J."/>
            <person name="Davenport K."/>
            <person name="Lucas S."/>
            <person name="Glavina Del Rio T."/>
            <person name="Tice H."/>
            <person name="Cheng J."/>
            <person name="Goodwin L."/>
            <person name="Pitluck S."/>
            <person name="Liolios K."/>
            <person name="Ivanova N."/>
            <person name="Mavromatis K."/>
            <person name="Ovchinnikova G."/>
            <person name="Pati A."/>
            <person name="Chen A."/>
            <person name="Palaniappan K."/>
            <person name="Land M."/>
            <person name="Hauser L."/>
            <person name="Chang Y."/>
            <person name="Jeffries C."/>
            <person name="Tapia R."/>
            <person name="Brettin T."/>
            <person name="Detter J."/>
            <person name="Han C."/>
            <person name="Yasawong M."/>
            <person name="Rohde M."/>
            <person name="Tindall B."/>
            <person name="Goker M."/>
            <person name="Woyke T."/>
            <person name="Bristow J."/>
            <person name="Eisen J."/>
            <person name="Markowitz V."/>
            <person name="Hugenholtz P."/>
            <person name="Kyrpides N."/>
            <person name="Klenk H."/>
            <person name="Lapidus A."/>
        </authorList>
    </citation>
    <scope>NUCLEOTIDE SEQUENCE [LARGE SCALE GENOMIC DNA]</scope>
    <source>
        <strain evidence="2">DSM 9799 / CCM 4581 / KCTC 23876 / PAT</strain>
    </source>
</reference>
<dbReference type="KEGG" id="fbl:Fbal_3100"/>